<keyword evidence="10" id="KW-0808">Transferase</keyword>
<dbReference type="PROSITE" id="PS50110">
    <property type="entry name" value="RESPONSE_REGULATORY"/>
    <property type="match status" value="2"/>
</dbReference>
<protein>
    <recommendedName>
        <fullName evidence="2">histidine kinase</fullName>
        <ecNumber evidence="2">2.7.13.3</ecNumber>
    </recommendedName>
</protein>
<evidence type="ECO:0000256" key="7">
    <source>
        <dbReference type="SAM" id="MobiDB-lite"/>
    </source>
</evidence>
<dbReference type="Gene3D" id="1.10.287.130">
    <property type="match status" value="1"/>
</dbReference>
<keyword evidence="11" id="KW-1185">Reference proteome</keyword>
<evidence type="ECO:0000259" key="9">
    <source>
        <dbReference type="PROSITE" id="PS50110"/>
    </source>
</evidence>
<evidence type="ECO:0000256" key="4">
    <source>
        <dbReference type="ARBA" id="ARBA00023012"/>
    </source>
</evidence>
<feature type="coiled-coil region" evidence="6">
    <location>
        <begin position="39"/>
        <end position="80"/>
    </location>
</feature>
<feature type="domain" description="Response regulatory" evidence="9">
    <location>
        <begin position="461"/>
        <end position="573"/>
    </location>
</feature>
<dbReference type="InterPro" id="IPR036097">
    <property type="entry name" value="HisK_dim/P_sf"/>
</dbReference>
<name>A0ABZ2BZ06_9RHOB</name>
<dbReference type="SMART" id="SM00388">
    <property type="entry name" value="HisKA"/>
    <property type="match status" value="1"/>
</dbReference>
<dbReference type="InterPro" id="IPR011006">
    <property type="entry name" value="CheY-like_superfamily"/>
</dbReference>
<evidence type="ECO:0000313" key="10">
    <source>
        <dbReference type="EMBL" id="WVX51198.1"/>
    </source>
</evidence>
<feature type="domain" description="Response regulatory" evidence="9">
    <location>
        <begin position="630"/>
        <end position="748"/>
    </location>
</feature>
<dbReference type="Pfam" id="PF12860">
    <property type="entry name" value="PAS_7"/>
    <property type="match status" value="1"/>
</dbReference>
<feature type="domain" description="Histidine kinase" evidence="8">
    <location>
        <begin position="222"/>
        <end position="444"/>
    </location>
</feature>
<keyword evidence="3 5" id="KW-0597">Phosphoprotein</keyword>
<dbReference type="Gene3D" id="3.30.565.10">
    <property type="entry name" value="Histidine kinase-like ATPase, C-terminal domain"/>
    <property type="match status" value="1"/>
</dbReference>
<reference evidence="10 11" key="1">
    <citation type="submission" date="2015-07" db="EMBL/GenBank/DDBJ databases">
        <authorList>
            <person name="Voget S."/>
            <person name="Dogs M."/>
            <person name="Brinkhoff T.H."/>
            <person name="Daniel R."/>
        </authorList>
    </citation>
    <scope>NUCLEOTIDE SEQUENCE [LARGE SCALE GENOMIC DNA]</scope>
    <source>
        <strain evidence="10 11">B14</strain>
    </source>
</reference>
<accession>A0ABZ2BZ06</accession>
<evidence type="ECO:0000313" key="11">
    <source>
        <dbReference type="Proteomes" id="UP001318682"/>
    </source>
</evidence>
<dbReference type="InterPro" id="IPR003661">
    <property type="entry name" value="HisK_dim/P_dom"/>
</dbReference>
<keyword evidence="4" id="KW-0902">Two-component regulatory system</keyword>
<dbReference type="PANTHER" id="PTHR45339">
    <property type="entry name" value="HYBRID SIGNAL TRANSDUCTION HISTIDINE KINASE J"/>
    <property type="match status" value="1"/>
</dbReference>
<dbReference type="Pfam" id="PF00512">
    <property type="entry name" value="HisKA"/>
    <property type="match status" value="1"/>
</dbReference>
<dbReference type="SUPFAM" id="SSF52172">
    <property type="entry name" value="CheY-like"/>
    <property type="match status" value="2"/>
</dbReference>
<dbReference type="SMART" id="SM00448">
    <property type="entry name" value="REC"/>
    <property type="match status" value="2"/>
</dbReference>
<feature type="modified residue" description="4-aspartylphosphate" evidence="5">
    <location>
        <position position="679"/>
    </location>
</feature>
<dbReference type="InterPro" id="IPR004358">
    <property type="entry name" value="Sig_transdc_His_kin-like_C"/>
</dbReference>
<evidence type="ECO:0000256" key="5">
    <source>
        <dbReference type="PROSITE-ProRule" id="PRU00169"/>
    </source>
</evidence>
<evidence type="ECO:0000256" key="1">
    <source>
        <dbReference type="ARBA" id="ARBA00000085"/>
    </source>
</evidence>
<dbReference type="CDD" id="cd00156">
    <property type="entry name" value="REC"/>
    <property type="match status" value="1"/>
</dbReference>
<keyword evidence="6" id="KW-0175">Coiled coil</keyword>
<dbReference type="PRINTS" id="PR00344">
    <property type="entry name" value="BCTRLSENSOR"/>
</dbReference>
<dbReference type="CDD" id="cd00082">
    <property type="entry name" value="HisKA"/>
    <property type="match status" value="1"/>
</dbReference>
<evidence type="ECO:0000256" key="2">
    <source>
        <dbReference type="ARBA" id="ARBA00012438"/>
    </source>
</evidence>
<evidence type="ECO:0000256" key="6">
    <source>
        <dbReference type="SAM" id="Coils"/>
    </source>
</evidence>
<gene>
    <name evidence="10" type="primary">rcsC_6</name>
    <name evidence="10" type="ORF">ROLI_042990</name>
</gene>
<dbReference type="CDD" id="cd17546">
    <property type="entry name" value="REC_hyHK_CKI1_RcsC-like"/>
    <property type="match status" value="1"/>
</dbReference>
<dbReference type="EMBL" id="CP143423">
    <property type="protein sequence ID" value="WVX51198.1"/>
    <property type="molecule type" value="Genomic_DNA"/>
</dbReference>
<proteinExistence type="predicted"/>
<dbReference type="Proteomes" id="UP001318682">
    <property type="component" value="Chromosome"/>
</dbReference>
<sequence length="765" mass="84923">MSLANKLAEERRGRLAAERLLELKQAELFAANRKLGAHAKALSHEIVETRAEVATVRNENQRVKSDLSAAHQKIELVERRLWHSIETINDGFAFFTPDLEMIMANRSYLAVFDKLEEVTPGINYVTILQLLTDEGIVNTGDLNPAAWRQKMIERVQNPEPESVVIRLWNGEYIKVIDQRGPDGDIISLGLNITETVKYEKNLKAARKSAESANRAKSAFLANMSHEIRTPMNGVVGMADVLVDTPLTEEQRLYVDTIKNSGEALLVIINDVLDYSKIEAERLQLHPEPFDLEQAILEVIMLLQSSARDKGLVLTLDYGMHLPCRFIGDPGRLRQILTNLMGNAVKFTQKGHVLIKVRGNADAGGTNFTLSVTVEDTGIGIPEDMIEHVFGEFNQVENERNRQFDGTGLGLTITKHLIKMMGGKIWLTSEEGVGSCFGFELNFETAPDEKPQNPDLPDALRHVMIIDDFEPNLNILTQQVEALGFKATACPDAAKALALLDRTVDVVLVDHMMPVMNGLEFAQTARKAGHQMPIVLISSNVGYAQADPAKDAITTISPRPFPRRELINWLSLVKDSGSPHVDEASETSLSPGFSHRKSTAETSSVDGVKKTGEDSTPAQPIVQQTDERRMRVLAAEDNKTNQLVFRKMLKDFDVDLKFANDGLDAVQAHQSFDPDIIFMDISMPRMDGKEATQAIRKAELETGRHIPIVALTAHAMEGDSKDILSAGLDHYMSKPVRKAELHARIMEYCPVDAINPRPETPDQEAG</sequence>
<evidence type="ECO:0000256" key="3">
    <source>
        <dbReference type="ARBA" id="ARBA00022553"/>
    </source>
</evidence>
<dbReference type="EC" id="2.7.13.3" evidence="2"/>
<dbReference type="InterPro" id="IPR036890">
    <property type="entry name" value="HATPase_C_sf"/>
</dbReference>
<comment type="catalytic activity">
    <reaction evidence="1">
        <text>ATP + protein L-histidine = ADP + protein N-phospho-L-histidine.</text>
        <dbReference type="EC" id="2.7.13.3"/>
    </reaction>
</comment>
<dbReference type="CDD" id="cd16922">
    <property type="entry name" value="HATPase_EvgS-ArcB-TorS-like"/>
    <property type="match status" value="1"/>
</dbReference>
<feature type="region of interest" description="Disordered" evidence="7">
    <location>
        <begin position="576"/>
        <end position="619"/>
    </location>
</feature>
<dbReference type="PROSITE" id="PS50109">
    <property type="entry name" value="HIS_KIN"/>
    <property type="match status" value="1"/>
</dbReference>
<dbReference type="SMART" id="SM00387">
    <property type="entry name" value="HATPase_c"/>
    <property type="match status" value="1"/>
</dbReference>
<dbReference type="GO" id="GO:0004673">
    <property type="term" value="F:protein histidine kinase activity"/>
    <property type="evidence" value="ECO:0007669"/>
    <property type="project" value="UniProtKB-EC"/>
</dbReference>
<dbReference type="RefSeq" id="WP_187428581.1">
    <property type="nucleotide sequence ID" value="NZ_CP143423.1"/>
</dbReference>
<dbReference type="InterPro" id="IPR003594">
    <property type="entry name" value="HATPase_dom"/>
</dbReference>
<dbReference type="SUPFAM" id="SSF47384">
    <property type="entry name" value="Homodimeric domain of signal transducing histidine kinase"/>
    <property type="match status" value="1"/>
</dbReference>
<organism evidence="10 11">
    <name type="scientific">Roseobacter fucihabitans</name>
    <dbReference type="NCBI Taxonomy" id="1537242"/>
    <lineage>
        <taxon>Bacteria</taxon>
        <taxon>Pseudomonadati</taxon>
        <taxon>Pseudomonadota</taxon>
        <taxon>Alphaproteobacteria</taxon>
        <taxon>Rhodobacterales</taxon>
        <taxon>Roseobacteraceae</taxon>
        <taxon>Roseobacter</taxon>
    </lineage>
</organism>
<dbReference type="Pfam" id="PF02518">
    <property type="entry name" value="HATPase_c"/>
    <property type="match status" value="1"/>
</dbReference>
<reference evidence="11" key="2">
    <citation type="submission" date="2024-01" db="EMBL/GenBank/DDBJ databases">
        <title>Roseobacter fucihabitans sp. nov., isolated from the brown alga Fucus spiralis.</title>
        <authorList>
            <person name="Hahnke S."/>
            <person name="Berger M."/>
            <person name="Schlingloff A."/>
            <person name="Athale I."/>
            <person name="Neumann-Schaal M."/>
            <person name="Adenaya A."/>
            <person name="Poehlein A."/>
            <person name="Daniel R."/>
            <person name="Pertersen J."/>
            <person name="Brinkhoff T."/>
        </authorList>
    </citation>
    <scope>NUCLEOTIDE SEQUENCE [LARGE SCALE GENOMIC DNA]</scope>
    <source>
        <strain evidence="11">B14</strain>
    </source>
</reference>
<feature type="modified residue" description="4-aspartylphosphate" evidence="5">
    <location>
        <position position="509"/>
    </location>
</feature>
<evidence type="ECO:0000259" key="8">
    <source>
        <dbReference type="PROSITE" id="PS50109"/>
    </source>
</evidence>
<dbReference type="InterPro" id="IPR001789">
    <property type="entry name" value="Sig_transdc_resp-reg_receiver"/>
</dbReference>
<dbReference type="PANTHER" id="PTHR45339:SF1">
    <property type="entry name" value="HYBRID SIGNAL TRANSDUCTION HISTIDINE KINASE J"/>
    <property type="match status" value="1"/>
</dbReference>
<dbReference type="SUPFAM" id="SSF55874">
    <property type="entry name" value="ATPase domain of HSP90 chaperone/DNA topoisomerase II/histidine kinase"/>
    <property type="match status" value="1"/>
</dbReference>
<keyword evidence="10" id="KW-0418">Kinase</keyword>
<dbReference type="InterPro" id="IPR005467">
    <property type="entry name" value="His_kinase_dom"/>
</dbReference>
<dbReference type="Gene3D" id="3.40.50.2300">
    <property type="match status" value="2"/>
</dbReference>
<dbReference type="Pfam" id="PF00072">
    <property type="entry name" value="Response_reg"/>
    <property type="match status" value="2"/>
</dbReference>